<dbReference type="GO" id="GO:0006979">
    <property type="term" value="P:response to oxidative stress"/>
    <property type="evidence" value="ECO:0007669"/>
    <property type="project" value="InterPro"/>
</dbReference>
<keyword evidence="5" id="KW-0349">Heme</keyword>
<proteinExistence type="inferred from homology"/>
<dbReference type="EC" id="1.11.1.7" evidence="3"/>
<gene>
    <name evidence="15" type="ORF">C3L33_23258</name>
</gene>
<organism evidence="15">
    <name type="scientific">Rhododendron williamsianum</name>
    <dbReference type="NCBI Taxonomy" id="262921"/>
    <lineage>
        <taxon>Eukaryota</taxon>
        <taxon>Viridiplantae</taxon>
        <taxon>Streptophyta</taxon>
        <taxon>Embryophyta</taxon>
        <taxon>Tracheophyta</taxon>
        <taxon>Spermatophyta</taxon>
        <taxon>Magnoliopsida</taxon>
        <taxon>eudicotyledons</taxon>
        <taxon>Gunneridae</taxon>
        <taxon>Pentapetalae</taxon>
        <taxon>asterids</taxon>
        <taxon>Ericales</taxon>
        <taxon>Ericaceae</taxon>
        <taxon>Ericoideae</taxon>
        <taxon>Rhodoreae</taxon>
        <taxon>Rhododendron</taxon>
    </lineage>
</organism>
<feature type="non-terminal residue" evidence="15">
    <location>
        <position position="1"/>
    </location>
</feature>
<comment type="cofactor">
    <cofactor evidence="10">
        <name>Ca(2+)</name>
        <dbReference type="ChEBI" id="CHEBI:29108"/>
    </cofactor>
    <text evidence="10">Binds 2 calcium ions per subunit.</text>
</comment>
<feature type="domain" description="Plant heme peroxidase family profile" evidence="14">
    <location>
        <begin position="27"/>
        <end position="236"/>
    </location>
</feature>
<evidence type="ECO:0000256" key="7">
    <source>
        <dbReference type="ARBA" id="ARBA00023002"/>
    </source>
</evidence>
<dbReference type="OrthoDB" id="2113341at2759"/>
<feature type="binding site" evidence="10">
    <location>
        <position position="77"/>
    </location>
    <ligand>
        <name>Ca(2+)</name>
        <dbReference type="ChEBI" id="CHEBI:29108"/>
        <label>1</label>
    </ligand>
</feature>
<dbReference type="GO" id="GO:0046872">
    <property type="term" value="F:metal ion binding"/>
    <property type="evidence" value="ECO:0007669"/>
    <property type="project" value="UniProtKB-KW"/>
</dbReference>
<dbReference type="InterPro" id="IPR002016">
    <property type="entry name" value="Haem_peroxidase"/>
</dbReference>
<comment type="catalytic activity">
    <reaction evidence="1">
        <text>2 a phenolic donor + H2O2 = 2 a phenolic radical donor + 2 H2O</text>
        <dbReference type="Rhea" id="RHEA:56136"/>
        <dbReference type="ChEBI" id="CHEBI:15377"/>
        <dbReference type="ChEBI" id="CHEBI:16240"/>
        <dbReference type="ChEBI" id="CHEBI:139520"/>
        <dbReference type="ChEBI" id="CHEBI:139521"/>
        <dbReference type="EC" id="1.11.1.7"/>
    </reaction>
</comment>
<evidence type="ECO:0000259" key="14">
    <source>
        <dbReference type="PROSITE" id="PS50873"/>
    </source>
</evidence>
<name>A0A6A4KKH8_9ERIC</name>
<feature type="disulfide bond" evidence="11">
    <location>
        <begin position="37"/>
        <end position="116"/>
    </location>
</feature>
<keyword evidence="8" id="KW-0408">Iron</keyword>
<evidence type="ECO:0000256" key="6">
    <source>
        <dbReference type="ARBA" id="ARBA00022723"/>
    </source>
</evidence>
<feature type="disulfide bond" evidence="11">
    <location>
        <begin position="69"/>
        <end position="74"/>
    </location>
</feature>
<dbReference type="SUPFAM" id="SSF48113">
    <property type="entry name" value="Heme-dependent peroxidases"/>
    <property type="match status" value="1"/>
</dbReference>
<dbReference type="PANTHER" id="PTHR31388">
    <property type="entry name" value="PEROXIDASE 72-RELATED"/>
    <property type="match status" value="1"/>
</dbReference>
<dbReference type="GO" id="GO:0140825">
    <property type="term" value="F:lactoperoxidase activity"/>
    <property type="evidence" value="ECO:0007669"/>
    <property type="project" value="UniProtKB-EC"/>
</dbReference>
<evidence type="ECO:0000256" key="8">
    <source>
        <dbReference type="ARBA" id="ARBA00023004"/>
    </source>
</evidence>
<reference evidence="15" key="1">
    <citation type="journal article" date="2019" name="Genome Biol. Evol.">
        <title>The Rhododendron genome and chromosomal organization provide insight into shared whole-genome duplications across the heath family (Ericaceae).</title>
        <authorList>
            <person name="Soza V.L."/>
            <person name="Lindsley D."/>
            <person name="Waalkes A."/>
            <person name="Ramage E."/>
            <person name="Patwardhan R.P."/>
            <person name="Burton J.N."/>
            <person name="Adey A."/>
            <person name="Kumar A."/>
            <person name="Qiu R."/>
            <person name="Shendure J."/>
            <person name="Hall B."/>
        </authorList>
    </citation>
    <scope>NUCLEOTIDE SEQUENCE</scope>
    <source>
        <strain evidence="15">RSF 1966-606</strain>
    </source>
</reference>
<feature type="binding site" evidence="10">
    <location>
        <position position="68"/>
    </location>
    <ligand>
        <name>Ca(2+)</name>
        <dbReference type="ChEBI" id="CHEBI:29108"/>
        <label>1</label>
    </ligand>
</feature>
<dbReference type="EMBL" id="QEFC01005383">
    <property type="protein sequence ID" value="KAE9444844.1"/>
    <property type="molecule type" value="Genomic_DNA"/>
</dbReference>
<dbReference type="AlphaFoldDB" id="A0A6A4KKH8"/>
<evidence type="ECO:0000256" key="2">
    <source>
        <dbReference type="ARBA" id="ARBA00001970"/>
    </source>
</evidence>
<feature type="binding site" evidence="10">
    <location>
        <position position="71"/>
    </location>
    <ligand>
        <name>Ca(2+)</name>
        <dbReference type="ChEBI" id="CHEBI:29108"/>
        <label>1</label>
    </ligand>
</feature>
<evidence type="ECO:0000256" key="4">
    <source>
        <dbReference type="ARBA" id="ARBA00022559"/>
    </source>
</evidence>
<comment type="cofactor">
    <cofactor evidence="2">
        <name>heme b</name>
        <dbReference type="ChEBI" id="CHEBI:60344"/>
    </cofactor>
</comment>
<dbReference type="PROSITE" id="PS50873">
    <property type="entry name" value="PEROXIDASE_4"/>
    <property type="match status" value="1"/>
</dbReference>
<accession>A0A6A4KKH8</accession>
<dbReference type="InterPro" id="IPR000823">
    <property type="entry name" value="Peroxidase_pln"/>
</dbReference>
<keyword evidence="6 10" id="KW-0479">Metal-binding</keyword>
<feature type="chain" id="PRO_5025436610" description="peroxidase" evidence="13">
    <location>
        <begin position="27"/>
        <end position="236"/>
    </location>
</feature>
<evidence type="ECO:0000256" key="9">
    <source>
        <dbReference type="PIRSR" id="PIRSR600823-1"/>
    </source>
</evidence>
<feature type="binding site" evidence="10">
    <location>
        <position position="75"/>
    </location>
    <ligand>
        <name>Ca(2+)</name>
        <dbReference type="ChEBI" id="CHEBI:29108"/>
        <label>1</label>
    </ligand>
</feature>
<protein>
    <recommendedName>
        <fullName evidence="3">peroxidase</fullName>
        <ecNumber evidence="3">1.11.1.7</ecNumber>
    </recommendedName>
</protein>
<sequence>MNYGSFSATIAYALLLYLLSNMITNAQVTSTFYDNTCPNALTIRTSIRQAVSSERRMAASLIHLHFHDCFVQGCDASILLDVAATAMSKRTALPNARSARGFEVIEAAKAEVEKICPGVVSNRIYSNGSNIDASFASTRRRTCPAAGNRNLAPLDLVTPNSFDNNYFKNLIQKKSLLESDQVLFNGGSTDSIVSEYSTNPATFKADFAAAMIKIEDVIDSTTSKNGVERRICSALN</sequence>
<dbReference type="Gene3D" id="1.10.420.10">
    <property type="entry name" value="Peroxidase, domain 2"/>
    <property type="match status" value="1"/>
</dbReference>
<keyword evidence="4" id="KW-0575">Peroxidase</keyword>
<evidence type="ECO:0000256" key="5">
    <source>
        <dbReference type="ARBA" id="ARBA00022617"/>
    </source>
</evidence>
<dbReference type="PANTHER" id="PTHR31388:SF115">
    <property type="entry name" value="PEROXIDASE 5"/>
    <property type="match status" value="1"/>
</dbReference>
<feature type="active site" description="Proton acceptor" evidence="9">
    <location>
        <position position="67"/>
    </location>
</feature>
<dbReference type="PRINTS" id="PR00458">
    <property type="entry name" value="PEROXIDASE"/>
</dbReference>
<evidence type="ECO:0000256" key="12">
    <source>
        <dbReference type="RuleBase" id="RU004241"/>
    </source>
</evidence>
<evidence type="ECO:0000256" key="13">
    <source>
        <dbReference type="SAM" id="SignalP"/>
    </source>
</evidence>
<keyword evidence="7" id="KW-0560">Oxidoreductase</keyword>
<dbReference type="InterPro" id="IPR010255">
    <property type="entry name" value="Haem_peroxidase_sf"/>
</dbReference>
<evidence type="ECO:0000256" key="1">
    <source>
        <dbReference type="ARBA" id="ARBA00000189"/>
    </source>
</evidence>
<keyword evidence="11" id="KW-1015">Disulfide bond</keyword>
<feature type="signal peptide" evidence="13">
    <location>
        <begin position="1"/>
        <end position="26"/>
    </location>
</feature>
<dbReference type="Pfam" id="PF00141">
    <property type="entry name" value="peroxidase"/>
    <property type="match status" value="2"/>
</dbReference>
<dbReference type="GO" id="GO:0020037">
    <property type="term" value="F:heme binding"/>
    <property type="evidence" value="ECO:0007669"/>
    <property type="project" value="InterPro"/>
</dbReference>
<keyword evidence="10" id="KW-0106">Calcium</keyword>
<keyword evidence="13" id="KW-0732">Signal</keyword>
<evidence type="ECO:0000256" key="3">
    <source>
        <dbReference type="ARBA" id="ARBA00012313"/>
    </source>
</evidence>
<comment type="similarity">
    <text evidence="12">Belongs to the peroxidase family.</text>
</comment>
<comment type="caution">
    <text evidence="15">The sequence shown here is derived from an EMBL/GenBank/DDBJ whole genome shotgun (WGS) entry which is preliminary data.</text>
</comment>
<evidence type="ECO:0000256" key="10">
    <source>
        <dbReference type="PIRSR" id="PIRSR600823-3"/>
    </source>
</evidence>
<evidence type="ECO:0000313" key="15">
    <source>
        <dbReference type="EMBL" id="KAE9444844.1"/>
    </source>
</evidence>
<evidence type="ECO:0000256" key="11">
    <source>
        <dbReference type="PIRSR" id="PIRSR600823-5"/>
    </source>
</evidence>
<feature type="binding site" evidence="10">
    <location>
        <position position="73"/>
    </location>
    <ligand>
        <name>Ca(2+)</name>
        <dbReference type="ChEBI" id="CHEBI:29108"/>
        <label>1</label>
    </ligand>
</feature>
<dbReference type="Gene3D" id="1.10.520.10">
    <property type="match status" value="2"/>
</dbReference>